<evidence type="ECO:0000313" key="4">
    <source>
        <dbReference type="Proteomes" id="UP000242791"/>
    </source>
</evidence>
<dbReference type="VEuPathDB" id="FungiDB:ACJ73_00163"/>
<sequence>MPVAYKRLDRDNCVFLFVDHQSGLIQLVRDFDPHEFHTNVLALAKVASYFKAPSVLTTSFETGPNGPIAKEIPEMLPGAPLIRRPGQINAMDNEGFVKAVKDTGRKQVVISGVLTEVCVAFPALSLIEQGYDVFVVTDASGTFAEHTREAAHKRMVQAGCQLLNWAAVAAELHRDWRRDIEGFGGIWRDHVPGYWCLMQSYESAGQSAKKEPE</sequence>
<dbReference type="NCBIfam" id="NF041461">
    <property type="entry name" value="C_hydro_YcaC"/>
    <property type="match status" value="1"/>
</dbReference>
<dbReference type="Pfam" id="PF00857">
    <property type="entry name" value="Isochorismatase"/>
    <property type="match status" value="1"/>
</dbReference>
<evidence type="ECO:0000256" key="1">
    <source>
        <dbReference type="ARBA" id="ARBA00006336"/>
    </source>
</evidence>
<dbReference type="PANTHER" id="PTHR43559">
    <property type="entry name" value="HYDROLASE YCAC-RELATED"/>
    <property type="match status" value="1"/>
</dbReference>
<gene>
    <name evidence="3" type="ORF">ACJ73_00163</name>
</gene>
<dbReference type="EMBL" id="LGTZ01000010">
    <property type="protein sequence ID" value="OJD28415.1"/>
    <property type="molecule type" value="Genomic_DNA"/>
</dbReference>
<dbReference type="OrthoDB" id="167809at2759"/>
<comment type="similarity">
    <text evidence="1">Belongs to the isochorismatase family.</text>
</comment>
<dbReference type="InterPro" id="IPR048239">
    <property type="entry name" value="YcaC"/>
</dbReference>
<protein>
    <recommendedName>
        <fullName evidence="2">Isochorismatase-like domain-containing protein</fullName>
    </recommendedName>
</protein>
<dbReference type="InterPro" id="IPR000868">
    <property type="entry name" value="Isochorismatase-like_dom"/>
</dbReference>
<accession>A0A1J9RIQ1</accession>
<dbReference type="SUPFAM" id="SSF52499">
    <property type="entry name" value="Isochorismatase-like hydrolases"/>
    <property type="match status" value="1"/>
</dbReference>
<dbReference type="InterPro" id="IPR053152">
    <property type="entry name" value="Hydrolase_YcaC-like"/>
</dbReference>
<organism evidence="3 4">
    <name type="scientific">Blastomyces percursus</name>
    <dbReference type="NCBI Taxonomy" id="1658174"/>
    <lineage>
        <taxon>Eukaryota</taxon>
        <taxon>Fungi</taxon>
        <taxon>Dikarya</taxon>
        <taxon>Ascomycota</taxon>
        <taxon>Pezizomycotina</taxon>
        <taxon>Eurotiomycetes</taxon>
        <taxon>Eurotiomycetidae</taxon>
        <taxon>Onygenales</taxon>
        <taxon>Ajellomycetaceae</taxon>
        <taxon>Blastomyces</taxon>
    </lineage>
</organism>
<comment type="caution">
    <text evidence="3">The sequence shown here is derived from an EMBL/GenBank/DDBJ whole genome shotgun (WGS) entry which is preliminary data.</text>
</comment>
<dbReference type="CDD" id="cd01012">
    <property type="entry name" value="YcaC_related"/>
    <property type="match status" value="1"/>
</dbReference>
<dbReference type="InterPro" id="IPR036380">
    <property type="entry name" value="Isochorismatase-like_sf"/>
</dbReference>
<keyword evidence="4" id="KW-1185">Reference proteome</keyword>
<proteinExistence type="inferred from homology"/>
<dbReference type="PANTHER" id="PTHR43559:SF3">
    <property type="entry name" value="HYDROLASE YCAC-RELATED"/>
    <property type="match status" value="1"/>
</dbReference>
<feature type="domain" description="Isochorismatase-like" evidence="2">
    <location>
        <begin position="14"/>
        <end position="166"/>
    </location>
</feature>
<reference evidence="3 4" key="1">
    <citation type="submission" date="2015-08" db="EMBL/GenBank/DDBJ databases">
        <title>Emmonsia species relationships and genome sequence.</title>
        <authorList>
            <person name="Cuomo C.A."/>
            <person name="Schwartz I.S."/>
            <person name="Kenyon C."/>
            <person name="De Hoog G.S."/>
            <person name="Govender N.P."/>
            <person name="Botha A."/>
            <person name="Moreno L."/>
            <person name="De Vries M."/>
            <person name="Munoz J.F."/>
            <person name="Stielow J.B."/>
        </authorList>
    </citation>
    <scope>NUCLEOTIDE SEQUENCE [LARGE SCALE GENOMIC DNA]</scope>
    <source>
        <strain evidence="3 4">EI222</strain>
    </source>
</reference>
<name>A0A1J9RIQ1_9EURO</name>
<dbReference type="AlphaFoldDB" id="A0A1J9RIQ1"/>
<dbReference type="Proteomes" id="UP000242791">
    <property type="component" value="Unassembled WGS sequence"/>
</dbReference>
<dbReference type="Gene3D" id="3.40.50.850">
    <property type="entry name" value="Isochorismatase-like"/>
    <property type="match status" value="1"/>
</dbReference>
<evidence type="ECO:0000313" key="3">
    <source>
        <dbReference type="EMBL" id="OJD28415.1"/>
    </source>
</evidence>
<evidence type="ECO:0000259" key="2">
    <source>
        <dbReference type="Pfam" id="PF00857"/>
    </source>
</evidence>